<evidence type="ECO:0000313" key="1">
    <source>
        <dbReference type="Proteomes" id="UP000887576"/>
    </source>
</evidence>
<organism evidence="1 2">
    <name type="scientific">Panagrolaimus sp. JU765</name>
    <dbReference type="NCBI Taxonomy" id="591449"/>
    <lineage>
        <taxon>Eukaryota</taxon>
        <taxon>Metazoa</taxon>
        <taxon>Ecdysozoa</taxon>
        <taxon>Nematoda</taxon>
        <taxon>Chromadorea</taxon>
        <taxon>Rhabditida</taxon>
        <taxon>Tylenchina</taxon>
        <taxon>Panagrolaimomorpha</taxon>
        <taxon>Panagrolaimoidea</taxon>
        <taxon>Panagrolaimidae</taxon>
        <taxon>Panagrolaimus</taxon>
    </lineage>
</organism>
<dbReference type="WBParaSite" id="JU765_v2.g2.t1">
    <property type="protein sequence ID" value="JU765_v2.g2.t1"/>
    <property type="gene ID" value="JU765_v2.g2"/>
</dbReference>
<sequence length="289" mass="33255">MVEVMSKDLIQKFNFGAPSKMPTFKVSFQRDQVFIAGRYCKYARGLPQTPWAPDKETPKMIGNSVSEKISKPLLEYFRADTTRFNSSGREDIDVRMLGTGRPFAVCLVNARRWAEMYKNERRSEVLQLLKEKINRENKEIEIIGDLKLATLEQMKELNIGQDAKKKTYTALCYSYFPINSEMAKKVEEAVPFDIKQWTPVRVLIRRPLMERIRTIHAARVDLIDDHYFLLHLETQAGTYVKEFVNGDFGRTRPSVANLMGFELNDGMSILELDVTGVDLVWPLTSSKIG</sequence>
<protein>
    <submittedName>
        <fullName evidence="2">tRNA pseudouridine(55) synthase</fullName>
    </submittedName>
</protein>
<dbReference type="Proteomes" id="UP000887576">
    <property type="component" value="Unplaced"/>
</dbReference>
<proteinExistence type="predicted"/>
<name>A0AC34QVY6_9BILA</name>
<evidence type="ECO:0000313" key="2">
    <source>
        <dbReference type="WBParaSite" id="JU765_v2.g2.t1"/>
    </source>
</evidence>
<accession>A0AC34QVY6</accession>
<reference evidence="2" key="1">
    <citation type="submission" date="2022-11" db="UniProtKB">
        <authorList>
            <consortium name="WormBaseParasite"/>
        </authorList>
    </citation>
    <scope>IDENTIFICATION</scope>
</reference>